<dbReference type="RefSeq" id="WP_015934791.1">
    <property type="nucleotide sequence ID" value="NC_011891.1"/>
</dbReference>
<dbReference type="Proteomes" id="UP000007089">
    <property type="component" value="Chromosome"/>
</dbReference>
<dbReference type="AlphaFoldDB" id="B8J6P9"/>
<name>B8J6P9_ANAD2</name>
<proteinExistence type="predicted"/>
<keyword evidence="2" id="KW-1185">Reference proteome</keyword>
<dbReference type="KEGG" id="acp:A2cp1_3695"/>
<gene>
    <name evidence="1" type="ordered locus">A2cp1_3695</name>
</gene>
<dbReference type="HOGENOM" id="CLU_1114033_0_0_7"/>
<dbReference type="EMBL" id="CP001359">
    <property type="protein sequence ID" value="ACL67021.1"/>
    <property type="molecule type" value="Genomic_DNA"/>
</dbReference>
<reference evidence="1" key="1">
    <citation type="submission" date="2009-01" db="EMBL/GenBank/DDBJ databases">
        <title>Complete sequence of Anaeromyxobacter dehalogenans 2CP-1.</title>
        <authorList>
            <consortium name="US DOE Joint Genome Institute"/>
            <person name="Lucas S."/>
            <person name="Copeland A."/>
            <person name="Lapidus A."/>
            <person name="Glavina del Rio T."/>
            <person name="Dalin E."/>
            <person name="Tice H."/>
            <person name="Bruce D."/>
            <person name="Goodwin L."/>
            <person name="Pitluck S."/>
            <person name="Saunders E."/>
            <person name="Brettin T."/>
            <person name="Detter J.C."/>
            <person name="Han C."/>
            <person name="Larimer F."/>
            <person name="Land M."/>
            <person name="Hauser L."/>
            <person name="Kyrpides N."/>
            <person name="Ovchinnikova G."/>
            <person name="Beliaev A.S."/>
            <person name="Richardson P."/>
        </authorList>
    </citation>
    <scope>NUCLEOTIDE SEQUENCE</scope>
    <source>
        <strain evidence="1">2CP-1</strain>
    </source>
</reference>
<sequence length="249" mass="28174">MTTKALFRRDRLAKAVERTKPRVIFPWRDRLHTWATADTEFAAALEIPISSHAVVRNGRVVAEPRVLIPECMTTTGEGSKRRLRALLEPSLDAAGMISAREPASQPDDAIETLVDEDRIAYLESFRVRLLQSMVLLTLEPLTNGMWLPGCHAYVSDRSIYTAVRMALQNVRAGRHWVIKADIQKFFESPTAETVDLVIRHELPQVTGRLRDLILWFLYPNIIRDVKREAVMLLDAVAPERAGTRRAPAA</sequence>
<evidence type="ECO:0008006" key="3">
    <source>
        <dbReference type="Google" id="ProtNLM"/>
    </source>
</evidence>
<evidence type="ECO:0000313" key="1">
    <source>
        <dbReference type="EMBL" id="ACL67021.1"/>
    </source>
</evidence>
<organism evidence="1 2">
    <name type="scientific">Anaeromyxobacter dehalogenans (strain ATCC BAA-258 / DSM 21875 / 2CP-1)</name>
    <dbReference type="NCBI Taxonomy" id="455488"/>
    <lineage>
        <taxon>Bacteria</taxon>
        <taxon>Pseudomonadati</taxon>
        <taxon>Myxococcota</taxon>
        <taxon>Myxococcia</taxon>
        <taxon>Myxococcales</taxon>
        <taxon>Cystobacterineae</taxon>
        <taxon>Anaeromyxobacteraceae</taxon>
        <taxon>Anaeromyxobacter</taxon>
    </lineage>
</organism>
<accession>B8J6P9</accession>
<protein>
    <recommendedName>
        <fullName evidence="3">Reverse transcriptase domain-containing protein</fullName>
    </recommendedName>
</protein>
<evidence type="ECO:0000313" key="2">
    <source>
        <dbReference type="Proteomes" id="UP000007089"/>
    </source>
</evidence>